<name>A0A382WP63_9ZZZZ</name>
<dbReference type="EMBL" id="UINC01161484">
    <property type="protein sequence ID" value="SVD60706.1"/>
    <property type="molecule type" value="Genomic_DNA"/>
</dbReference>
<gene>
    <name evidence="1" type="ORF">METZ01_LOCUS413560</name>
</gene>
<protein>
    <submittedName>
        <fullName evidence="1">Uncharacterized protein</fullName>
    </submittedName>
</protein>
<sequence length="57" mass="6455">MKNTFRSSFLKVTTSVTKLLRLLPPELSHYLALNGLKTLDLAGLRLIKDKQTKTINL</sequence>
<feature type="non-terminal residue" evidence="1">
    <location>
        <position position="57"/>
    </location>
</feature>
<reference evidence="1" key="1">
    <citation type="submission" date="2018-05" db="EMBL/GenBank/DDBJ databases">
        <authorList>
            <person name="Lanie J.A."/>
            <person name="Ng W.-L."/>
            <person name="Kazmierczak K.M."/>
            <person name="Andrzejewski T.M."/>
            <person name="Davidsen T.M."/>
            <person name="Wayne K.J."/>
            <person name="Tettelin H."/>
            <person name="Glass J.I."/>
            <person name="Rusch D."/>
            <person name="Podicherti R."/>
            <person name="Tsui H.-C.T."/>
            <person name="Winkler M.E."/>
        </authorList>
    </citation>
    <scope>NUCLEOTIDE SEQUENCE</scope>
</reference>
<dbReference type="AlphaFoldDB" id="A0A382WP63"/>
<accession>A0A382WP63</accession>
<proteinExistence type="predicted"/>
<organism evidence="1">
    <name type="scientific">marine metagenome</name>
    <dbReference type="NCBI Taxonomy" id="408172"/>
    <lineage>
        <taxon>unclassified sequences</taxon>
        <taxon>metagenomes</taxon>
        <taxon>ecological metagenomes</taxon>
    </lineage>
</organism>
<evidence type="ECO:0000313" key="1">
    <source>
        <dbReference type="EMBL" id="SVD60706.1"/>
    </source>
</evidence>